<accession>A0A2N7LAX5</accession>
<feature type="signal peptide" evidence="4">
    <location>
        <begin position="1"/>
        <end position="24"/>
    </location>
</feature>
<dbReference type="EMBL" id="MDAL01000018">
    <property type="protein sequence ID" value="PMN92293.1"/>
    <property type="molecule type" value="Genomic_DNA"/>
</dbReference>
<comment type="caution">
    <text evidence="5">The sequence shown here is derived from an EMBL/GenBank/DDBJ whole genome shotgun (WGS) entry which is preliminary data.</text>
</comment>
<dbReference type="CDD" id="cd13604">
    <property type="entry name" value="PBP2_TRAP_ketoacid_lactate_like"/>
    <property type="match status" value="1"/>
</dbReference>
<dbReference type="Gene3D" id="3.40.190.170">
    <property type="entry name" value="Bacterial extracellular solute-binding protein, family 7"/>
    <property type="match status" value="1"/>
</dbReference>
<feature type="binding site" evidence="3">
    <location>
        <position position="235"/>
    </location>
    <ligand>
        <name>substrate</name>
    </ligand>
</feature>
<dbReference type="PIRSF" id="PIRSF039026">
    <property type="entry name" value="SiaP"/>
    <property type="match status" value="1"/>
</dbReference>
<dbReference type="InterPro" id="IPR026289">
    <property type="entry name" value="SBP_TakP-like"/>
</dbReference>
<feature type="binding site" evidence="2">
    <location>
        <position position="151"/>
    </location>
    <ligand>
        <name>substrate</name>
    </ligand>
</feature>
<dbReference type="PANTHER" id="PTHR33376:SF5">
    <property type="entry name" value="EXTRACYTOPLASMIC SOLUTE RECEPTOR PROTEIN"/>
    <property type="match status" value="1"/>
</dbReference>
<dbReference type="GO" id="GO:0055085">
    <property type="term" value="P:transmembrane transport"/>
    <property type="evidence" value="ECO:0007669"/>
    <property type="project" value="InterPro"/>
</dbReference>
<keyword evidence="3" id="KW-0479">Metal-binding</keyword>
<feature type="binding site" evidence="3">
    <location>
        <position position="209"/>
    </location>
    <ligand>
        <name>substrate</name>
    </ligand>
</feature>
<feature type="binding site" evidence="3">
    <location>
        <position position="210"/>
    </location>
    <ligand>
        <name>Na(+)</name>
        <dbReference type="ChEBI" id="CHEBI:29101"/>
    </ligand>
</feature>
<feature type="chain" id="PRO_5014814966" evidence="4">
    <location>
        <begin position="25"/>
        <end position="345"/>
    </location>
</feature>
<evidence type="ECO:0000256" key="2">
    <source>
        <dbReference type="PIRSR" id="PIRSR039026-1"/>
    </source>
</evidence>
<evidence type="ECO:0000256" key="4">
    <source>
        <dbReference type="SAM" id="SignalP"/>
    </source>
</evidence>
<dbReference type="PANTHER" id="PTHR33376">
    <property type="match status" value="1"/>
</dbReference>
<dbReference type="Pfam" id="PF03480">
    <property type="entry name" value="DctP"/>
    <property type="match status" value="1"/>
</dbReference>
<dbReference type="Gene3D" id="3.40.190.10">
    <property type="entry name" value="Periplasmic binding protein-like II"/>
    <property type="match status" value="1"/>
</dbReference>
<proteinExistence type="predicted"/>
<evidence type="ECO:0000313" key="5">
    <source>
        <dbReference type="EMBL" id="PMN92293.1"/>
    </source>
</evidence>
<evidence type="ECO:0000256" key="3">
    <source>
        <dbReference type="PIRSR" id="PIRSR039026-2"/>
    </source>
</evidence>
<dbReference type="InterPro" id="IPR018389">
    <property type="entry name" value="DctP_fam"/>
</dbReference>
<name>A0A2N7LAX5_9GAMM</name>
<dbReference type="GO" id="GO:0031317">
    <property type="term" value="C:tripartite ATP-independent periplasmic transporter complex"/>
    <property type="evidence" value="ECO:0007669"/>
    <property type="project" value="InterPro"/>
</dbReference>
<organism evidence="5 6">
    <name type="scientific">Enterovibrio norvegicus</name>
    <dbReference type="NCBI Taxonomy" id="188144"/>
    <lineage>
        <taxon>Bacteria</taxon>
        <taxon>Pseudomonadati</taxon>
        <taxon>Pseudomonadota</taxon>
        <taxon>Gammaproteobacteria</taxon>
        <taxon>Vibrionales</taxon>
        <taxon>Vibrionaceae</taxon>
        <taxon>Enterovibrio</taxon>
    </lineage>
</organism>
<gene>
    <name evidence="5" type="ORF">BCT23_14995</name>
</gene>
<protein>
    <submittedName>
        <fullName evidence="5">C4-dicarboxylate ABC transporter</fullName>
    </submittedName>
</protein>
<evidence type="ECO:0000256" key="1">
    <source>
        <dbReference type="ARBA" id="ARBA00022729"/>
    </source>
</evidence>
<reference evidence="6" key="1">
    <citation type="submission" date="2016-07" db="EMBL/GenBank/DDBJ databases">
        <title>Nontailed viruses are major unrecognized killers of bacteria in the ocean.</title>
        <authorList>
            <person name="Kauffman K."/>
            <person name="Hussain F."/>
            <person name="Yang J."/>
            <person name="Arevalo P."/>
            <person name="Brown J."/>
            <person name="Cutler M."/>
            <person name="Kelly L."/>
            <person name="Polz M.F."/>
        </authorList>
    </citation>
    <scope>NUCLEOTIDE SEQUENCE [LARGE SCALE GENOMIC DNA]</scope>
    <source>
        <strain evidence="6">10N.261.45.A10</strain>
    </source>
</reference>
<evidence type="ECO:0000313" key="6">
    <source>
        <dbReference type="Proteomes" id="UP000235387"/>
    </source>
</evidence>
<dbReference type="GO" id="GO:0046872">
    <property type="term" value="F:metal ion binding"/>
    <property type="evidence" value="ECO:0007669"/>
    <property type="project" value="UniProtKB-KW"/>
</dbReference>
<dbReference type="RefSeq" id="WP_102316952.1">
    <property type="nucleotide sequence ID" value="NZ_JAKJTW010000008.1"/>
</dbReference>
<sequence length="345" mass="38034">MKSIQKLATVSAVLSALFTSVASADPVKLNMPSVYPGSLTQLGTAGVRVADTVNLISGGEVKIKFFEPGALVPALEIFDAVSNGSVDAGWSTSGYWGSKNSALNIFATVPFGPQAGEYLAWMWYGDGDKLKNEIYNRHGIQSITCGIHSPETSGWFKKEINSPEDLKGLKMRFYGIGAKVMQKLGVDTQLLAGGDIFPALERGTIDATEFSMPAIDLKLGFYNAAKHNYFPGWHQQSTIQELLVNKKKWDSMTERQQAIIETTCRSNIATQYAEGEAIQAPALAAMKEKGVITHRWNDEMLDAIRNGWVSVLAEEKAANKEFESVWNNLEQFREEYATWKNLGYL</sequence>
<keyword evidence="1 4" id="KW-0732">Signal</keyword>
<dbReference type="Proteomes" id="UP000235387">
    <property type="component" value="Unassembled WGS sequence"/>
</dbReference>
<feature type="binding site" evidence="2">
    <location>
        <position position="172"/>
    </location>
    <ligand>
        <name>substrate</name>
    </ligand>
</feature>
<dbReference type="NCBIfam" id="NF037995">
    <property type="entry name" value="TRAP_S1"/>
    <property type="match status" value="1"/>
</dbReference>
<dbReference type="InterPro" id="IPR038404">
    <property type="entry name" value="TRAP_DctP_sf"/>
</dbReference>
<dbReference type="AlphaFoldDB" id="A0A2N7LAX5"/>